<gene>
    <name evidence="1" type="ORF">RW095_40590</name>
</gene>
<evidence type="ECO:0000313" key="1">
    <source>
        <dbReference type="EMBL" id="WOD18974.1"/>
    </source>
</evidence>
<proteinExistence type="predicted"/>
<sequence>MAEIGEVFKPGDKVPNSGIYIVTHDTEHAKNHEVTCVYGKKFPPCKGCGNHPRFKLKYKALHIESNDNFS</sequence>
<dbReference type="InterPro" id="IPR025549">
    <property type="entry name" value="YjzC"/>
</dbReference>
<dbReference type="Proteomes" id="UP001302652">
    <property type="component" value="Chromosome 1"/>
</dbReference>
<reference evidence="1 2" key="1">
    <citation type="submission" date="2023-10" db="EMBL/GenBank/DDBJ databases">
        <title>Surface-active antibiotics is a multifunctional adaptation for post-fire microbes.</title>
        <authorList>
            <person name="Liu M.D."/>
            <person name="Du Y."/>
            <person name="Koupaei S.K."/>
            <person name="Kim N.R."/>
            <person name="Zhang W."/>
            <person name="Traxler M.F."/>
        </authorList>
    </citation>
    <scope>NUCLEOTIDE SEQUENCE [LARGE SCALE GENOMIC DNA]</scope>
    <source>
        <strain evidence="1 2">F3</strain>
    </source>
</reference>
<protein>
    <submittedName>
        <fullName evidence="1">YjzC family protein</fullName>
    </submittedName>
</protein>
<dbReference type="EMBL" id="CP136513">
    <property type="protein sequence ID" value="WOD18974.1"/>
    <property type="molecule type" value="Genomic_DNA"/>
</dbReference>
<evidence type="ECO:0000313" key="2">
    <source>
        <dbReference type="Proteomes" id="UP001302652"/>
    </source>
</evidence>
<name>A0ABZ0EQU3_9BURK</name>
<dbReference type="Pfam" id="PF14168">
    <property type="entry name" value="YjzC"/>
    <property type="match status" value="1"/>
</dbReference>
<keyword evidence="2" id="KW-1185">Reference proteome</keyword>
<accession>A0ABZ0EQU3</accession>
<organism evidence="1 2">
    <name type="scientific">Paraburkholderia kirstenboschensis</name>
    <dbReference type="NCBI Taxonomy" id="1245436"/>
    <lineage>
        <taxon>Bacteria</taxon>
        <taxon>Pseudomonadati</taxon>
        <taxon>Pseudomonadota</taxon>
        <taxon>Betaproteobacteria</taxon>
        <taxon>Burkholderiales</taxon>
        <taxon>Burkholderiaceae</taxon>
        <taxon>Paraburkholderia</taxon>
    </lineage>
</organism>
<dbReference type="RefSeq" id="WP_317021174.1">
    <property type="nucleotide sequence ID" value="NZ_CP136513.1"/>
</dbReference>